<sequence>MSQSRRSSRGAVRIAVFASLAVLALSGPTLAADLGPSVAAAPIAGLPECGDDGILGTIRSRFAYGAAHVESRALELVTIEKVRQIDLSIDQPSPIARRTCAAAVALSDGTRSRLAYRIERGTGFAAPGYFGWPSNVEFCVVGHDPWHVHDGACRELTRFW</sequence>
<dbReference type="EMBL" id="SJFN01000031">
    <property type="protein sequence ID" value="TBW34715.1"/>
    <property type="molecule type" value="Genomic_DNA"/>
</dbReference>
<organism evidence="2 3">
    <name type="scientific">Siculibacillus lacustris</name>
    <dbReference type="NCBI Taxonomy" id="1549641"/>
    <lineage>
        <taxon>Bacteria</taxon>
        <taxon>Pseudomonadati</taxon>
        <taxon>Pseudomonadota</taxon>
        <taxon>Alphaproteobacteria</taxon>
        <taxon>Hyphomicrobiales</taxon>
        <taxon>Ancalomicrobiaceae</taxon>
        <taxon>Siculibacillus</taxon>
    </lineage>
</organism>
<feature type="chain" id="PRO_5020612519" evidence="1">
    <location>
        <begin position="32"/>
        <end position="160"/>
    </location>
</feature>
<evidence type="ECO:0000313" key="2">
    <source>
        <dbReference type="EMBL" id="TBW34715.1"/>
    </source>
</evidence>
<keyword evidence="1" id="KW-0732">Signal</keyword>
<proteinExistence type="predicted"/>
<comment type="caution">
    <text evidence="2">The sequence shown here is derived from an EMBL/GenBank/DDBJ whole genome shotgun (WGS) entry which is preliminary data.</text>
</comment>
<gene>
    <name evidence="2" type="ORF">EYW49_17495</name>
</gene>
<dbReference type="RefSeq" id="WP_131310920.1">
    <property type="nucleotide sequence ID" value="NZ_SJFN01000031.1"/>
</dbReference>
<feature type="signal peptide" evidence="1">
    <location>
        <begin position="1"/>
        <end position="31"/>
    </location>
</feature>
<evidence type="ECO:0000256" key="1">
    <source>
        <dbReference type="SAM" id="SignalP"/>
    </source>
</evidence>
<dbReference type="OrthoDB" id="9808546at2"/>
<protein>
    <submittedName>
        <fullName evidence="2">Uncharacterized protein</fullName>
    </submittedName>
</protein>
<reference evidence="2 3" key="1">
    <citation type="submission" date="2019-02" db="EMBL/GenBank/DDBJ databases">
        <title>Siculibacillus lacustris gen. nov., sp. nov., a new rosette-forming bacterium isolated from a freshwater crater lake (Lake St. Ana, Romania).</title>
        <authorList>
            <person name="Felfoldi T."/>
            <person name="Marton Z."/>
            <person name="Szabo A."/>
            <person name="Mentes A."/>
            <person name="Boka K."/>
            <person name="Marialigeti K."/>
            <person name="Mathe I."/>
            <person name="Koncz M."/>
            <person name="Schumann P."/>
            <person name="Toth E."/>
        </authorList>
    </citation>
    <scope>NUCLEOTIDE SEQUENCE [LARGE SCALE GENOMIC DNA]</scope>
    <source>
        <strain evidence="2 3">SA-279</strain>
    </source>
</reference>
<dbReference type="Proteomes" id="UP000292781">
    <property type="component" value="Unassembled WGS sequence"/>
</dbReference>
<accession>A0A4Q9VI16</accession>
<dbReference type="AlphaFoldDB" id="A0A4Q9VI16"/>
<evidence type="ECO:0000313" key="3">
    <source>
        <dbReference type="Proteomes" id="UP000292781"/>
    </source>
</evidence>
<keyword evidence="3" id="KW-1185">Reference proteome</keyword>
<name>A0A4Q9VI16_9HYPH</name>